<dbReference type="AlphaFoldDB" id="A0A235BNK7"/>
<feature type="non-terminal residue" evidence="12">
    <location>
        <position position="1"/>
    </location>
</feature>
<dbReference type="Gene3D" id="3.40.120.10">
    <property type="entry name" value="Alpha-D-Glucose-1,6-Bisphosphate, subunit A, domain 3"/>
    <property type="match status" value="3"/>
</dbReference>
<dbReference type="InterPro" id="IPR016066">
    <property type="entry name" value="A-D-PHexomutase_CS"/>
</dbReference>
<dbReference type="SUPFAM" id="SSF55957">
    <property type="entry name" value="Phosphoglucomutase, C-terminal domain"/>
    <property type="match status" value="1"/>
</dbReference>
<evidence type="ECO:0000259" key="9">
    <source>
        <dbReference type="Pfam" id="PF02878"/>
    </source>
</evidence>
<sequence>ALIKGLTDSGINVTDVGVVPTPVLYFSIFHLNKQGGIMITGSHNPQEYNGLKILKGRDTIYGKDIQTLKRIIEKGKFEKGTGTLQEYDIIENYKRDVLSRINLGKNIELIMDPGNGTCGGIADDILKKAGCAVECMNCKPDGRFPVHLPDPTIPEFVEDLRNRVIEKGVELGIGYDGDGDRIGVIDDKGRIIWGDKLLGIYAKEVLKTHPGAPIVFEVKCSLGLIEYINSLGGKPLMWKTGHSLIKAKMKEIASPLAGEMSGHMFFADNYYGYDDAIFASLRLVQILSNEERPLSCIVDEIPSYYSTPEIRVDSTDEKKFDIVERIKSHYRERGYNLIDIDGVRIDFGDGWGLVRASNTQPVLVLRFEAKTEERMNEIRKEMTGLL</sequence>
<keyword evidence="4 7" id="KW-0479">Metal-binding</keyword>
<evidence type="ECO:0000313" key="12">
    <source>
        <dbReference type="EMBL" id="OYD13619.1"/>
    </source>
</evidence>
<comment type="cofactor">
    <cofactor evidence="1">
        <name>Mg(2+)</name>
        <dbReference type="ChEBI" id="CHEBI:18420"/>
    </cofactor>
</comment>
<dbReference type="Pfam" id="PF02879">
    <property type="entry name" value="PGM_PMM_II"/>
    <property type="match status" value="1"/>
</dbReference>
<evidence type="ECO:0000256" key="7">
    <source>
        <dbReference type="RuleBase" id="RU004326"/>
    </source>
</evidence>
<dbReference type="CDD" id="cd03089">
    <property type="entry name" value="PMM_PGM"/>
    <property type="match status" value="1"/>
</dbReference>
<organism evidence="12 13">
    <name type="scientific">candidate division WOR-3 bacterium JGI_Cruoil_03_44_89</name>
    <dbReference type="NCBI Taxonomy" id="1973748"/>
    <lineage>
        <taxon>Bacteria</taxon>
        <taxon>Bacteria division WOR-3</taxon>
    </lineage>
</organism>
<dbReference type="InterPro" id="IPR005846">
    <property type="entry name" value="A-D-PHexomutase_a/b/a-III"/>
</dbReference>
<feature type="domain" description="Alpha-D-phosphohexomutase alpha/beta/alpha" evidence="10">
    <location>
        <begin position="92"/>
        <end position="189"/>
    </location>
</feature>
<dbReference type="InterPro" id="IPR005844">
    <property type="entry name" value="A-D-PHexomutase_a/b/a-I"/>
</dbReference>
<feature type="domain" description="Alpha-D-phosphohexomutase alpha/beta/alpha" evidence="9">
    <location>
        <begin position="1"/>
        <end position="77"/>
    </location>
</feature>
<dbReference type="GO" id="GO:0000287">
    <property type="term" value="F:magnesium ion binding"/>
    <property type="evidence" value="ECO:0007669"/>
    <property type="project" value="InterPro"/>
</dbReference>
<dbReference type="Proteomes" id="UP000215215">
    <property type="component" value="Unassembled WGS sequence"/>
</dbReference>
<evidence type="ECO:0000256" key="6">
    <source>
        <dbReference type="ARBA" id="ARBA00023235"/>
    </source>
</evidence>
<keyword evidence="6" id="KW-0413">Isomerase</keyword>
<evidence type="ECO:0000256" key="2">
    <source>
        <dbReference type="ARBA" id="ARBA00010231"/>
    </source>
</evidence>
<dbReference type="InterPro" id="IPR005845">
    <property type="entry name" value="A-D-PHexomutase_a/b/a-II"/>
</dbReference>
<feature type="domain" description="Alpha-D-phosphohexomutase C-terminal" evidence="8">
    <location>
        <begin position="309"/>
        <end position="383"/>
    </location>
</feature>
<evidence type="ECO:0000256" key="5">
    <source>
        <dbReference type="ARBA" id="ARBA00022842"/>
    </source>
</evidence>
<dbReference type="InterPro" id="IPR005843">
    <property type="entry name" value="A-D-PHexomutase_C"/>
</dbReference>
<evidence type="ECO:0000259" key="11">
    <source>
        <dbReference type="Pfam" id="PF02880"/>
    </source>
</evidence>
<dbReference type="InterPro" id="IPR016055">
    <property type="entry name" value="A-D-PHexomutase_a/b/a-I/II/III"/>
</dbReference>
<evidence type="ECO:0000259" key="8">
    <source>
        <dbReference type="Pfam" id="PF00408"/>
    </source>
</evidence>
<evidence type="ECO:0000259" key="10">
    <source>
        <dbReference type="Pfam" id="PF02879"/>
    </source>
</evidence>
<dbReference type="PRINTS" id="PR00509">
    <property type="entry name" value="PGMPMM"/>
</dbReference>
<gene>
    <name evidence="12" type="ORF">CH333_10630</name>
</gene>
<dbReference type="InterPro" id="IPR005841">
    <property type="entry name" value="Alpha-D-phosphohexomutase_SF"/>
</dbReference>
<dbReference type="InterPro" id="IPR036900">
    <property type="entry name" value="A-D-PHexomutase_C_sf"/>
</dbReference>
<protein>
    <submittedName>
        <fullName evidence="12">Phosphomannomutase</fullName>
    </submittedName>
</protein>
<dbReference type="EMBL" id="NOZQ01000230">
    <property type="protein sequence ID" value="OYD13619.1"/>
    <property type="molecule type" value="Genomic_DNA"/>
</dbReference>
<dbReference type="PROSITE" id="PS00710">
    <property type="entry name" value="PGM_PMM"/>
    <property type="match status" value="1"/>
</dbReference>
<comment type="similarity">
    <text evidence="2 7">Belongs to the phosphohexose mutase family.</text>
</comment>
<reference evidence="12 13" key="1">
    <citation type="submission" date="2017-07" db="EMBL/GenBank/DDBJ databases">
        <title>Recovery of genomes from metagenomes via a dereplication, aggregation, and scoring strategy.</title>
        <authorList>
            <person name="Sieber C.M."/>
            <person name="Probst A.J."/>
            <person name="Sharrar A."/>
            <person name="Thomas B.C."/>
            <person name="Hess M."/>
            <person name="Tringe S.G."/>
            <person name="Banfield J.F."/>
        </authorList>
    </citation>
    <scope>NUCLEOTIDE SEQUENCE [LARGE SCALE GENOMIC DNA]</scope>
    <source>
        <strain evidence="12">JGI_Cruoil_03_44_89</strain>
    </source>
</reference>
<feature type="domain" description="Alpha-D-phosphohexomutase alpha/beta/alpha" evidence="11">
    <location>
        <begin position="193"/>
        <end position="302"/>
    </location>
</feature>
<proteinExistence type="inferred from homology"/>
<name>A0A235BNK7_UNCW3</name>
<dbReference type="Gene3D" id="3.30.310.50">
    <property type="entry name" value="Alpha-D-phosphohexomutase, C-terminal domain"/>
    <property type="match status" value="1"/>
</dbReference>
<comment type="caution">
    <text evidence="12">The sequence shown here is derived from an EMBL/GenBank/DDBJ whole genome shotgun (WGS) entry which is preliminary data.</text>
</comment>
<dbReference type="GO" id="GO:0005975">
    <property type="term" value="P:carbohydrate metabolic process"/>
    <property type="evidence" value="ECO:0007669"/>
    <property type="project" value="InterPro"/>
</dbReference>
<dbReference type="PANTHER" id="PTHR43771">
    <property type="entry name" value="PHOSPHOMANNOMUTASE"/>
    <property type="match status" value="1"/>
</dbReference>
<evidence type="ECO:0000313" key="13">
    <source>
        <dbReference type="Proteomes" id="UP000215215"/>
    </source>
</evidence>
<evidence type="ECO:0000256" key="3">
    <source>
        <dbReference type="ARBA" id="ARBA00022553"/>
    </source>
</evidence>
<dbReference type="Pfam" id="PF02880">
    <property type="entry name" value="PGM_PMM_III"/>
    <property type="match status" value="1"/>
</dbReference>
<evidence type="ECO:0000256" key="1">
    <source>
        <dbReference type="ARBA" id="ARBA00001946"/>
    </source>
</evidence>
<dbReference type="PANTHER" id="PTHR43771:SF2">
    <property type="entry name" value="PHOSPHOMANNOMUTASE_PHOSPHOGLUCOMUTASE"/>
    <property type="match status" value="1"/>
</dbReference>
<dbReference type="SUPFAM" id="SSF53738">
    <property type="entry name" value="Phosphoglucomutase, first 3 domains"/>
    <property type="match status" value="3"/>
</dbReference>
<dbReference type="Pfam" id="PF02878">
    <property type="entry name" value="PGM_PMM_I"/>
    <property type="match status" value="1"/>
</dbReference>
<dbReference type="GO" id="GO:0016868">
    <property type="term" value="F:intramolecular phosphotransferase activity"/>
    <property type="evidence" value="ECO:0007669"/>
    <property type="project" value="InterPro"/>
</dbReference>
<evidence type="ECO:0000256" key="4">
    <source>
        <dbReference type="ARBA" id="ARBA00022723"/>
    </source>
</evidence>
<accession>A0A235BNK7</accession>
<keyword evidence="3" id="KW-0597">Phosphoprotein</keyword>
<dbReference type="Pfam" id="PF00408">
    <property type="entry name" value="PGM_PMM_IV"/>
    <property type="match status" value="1"/>
</dbReference>
<keyword evidence="5 7" id="KW-0460">Magnesium</keyword>